<gene>
    <name evidence="2" type="ORF">IFK94_07490</name>
</gene>
<sequence>MSSITEKKTGKTYWRSLDDLADTARFQEIVRNEFPGFEEELATPRSRRGFLKLMGGSMALAGLTACRWPVEEIVPFADRPDGTTPGIPNHYATAMEVGGVSTGLLVTSYDGRPIKVEGNSLHPYSGGATSAMAQGAMLELYDPDRSRKVMRREGEGSWEALDRFVAETAAGLGTGDRFAVLSEAVGSPTLKRIRERLAKRYPGMRWVEYEALDRGNQKAGSELAFQARYRPVQDLSAAQVIVSFEDDLLQDHPAAVKNISGFAAGRNPERGHVSRLYVAESAMTLTGSRADHRMAVRSGDVAAIAFAVAAELFLNKGLALPSGFESLRQLLETASGHPAHTGTVKSIADDLAANRGSSLLTAGRRQPAQVHALVHLLNQALGNAGRTVSYLREDDSADRLEDLQGLVSAMIDGQVETLVILGGNPAYNAPADLNFTAALAGVPASIRLGLYEDETSAASTWHVPQAHFLESWSDGRAWDGTVSVVQPLIAPLWSGRSAIEVMAAFEGGAAASGYDLVKAGYDEGSWRQTLHAGLLEGSALPQETPVVGHGWVDDELAGLAAVAPASIALEYVFAADVKLHDGRFAANGWLQELPDPLTKLTWDNAAVMSPVLAARVGVSDGDMVQVMVGGTSMELPVYQMPGQAADSVTLALGYGREFGHPVADGIGFNTYALRRSDAMHTALGTIAAAAGKYTLSSTQDFHAMDDRGAQEVEDRAEKFIREVEANDWFHDPAHAMHGGHKLPDADLWEPPKYDGDHAWAMSIDLNSCVGCAACTIACQAENNIPVVGKDQIARGRDMHWIRVDRYFSGAPENPEVRFQPVACQHCENAPCEQVCPVAATTHDDEGLNVMVYNRCIGTRYCSNNCPFKVRRFNFFNFHRKESGVPEQNYEIANMVHNPEVTVRARGVMEKCTFCLQRISQAKITAKNEGRKLQDGDVVPACQQVCPASAIRFGDLTDENSHVVRQRTDHRAYTMLDDLKVKPRVNYMARLRNTGHGDDPVSGEHS</sequence>
<dbReference type="CDD" id="cd02784">
    <property type="entry name" value="MopB_CT_PHLH"/>
    <property type="match status" value="1"/>
</dbReference>
<evidence type="ECO:0000313" key="2">
    <source>
        <dbReference type="EMBL" id="MBD3867950.1"/>
    </source>
</evidence>
<dbReference type="InterPro" id="IPR030948">
    <property type="entry name" value="TAT_var_transloc_signal_dom"/>
</dbReference>
<organism evidence="2 3">
    <name type="scientific">Candidatus Polarisedimenticola svalbardensis</name>
    <dbReference type="NCBI Taxonomy" id="2886004"/>
    <lineage>
        <taxon>Bacteria</taxon>
        <taxon>Pseudomonadati</taxon>
        <taxon>Acidobacteriota</taxon>
        <taxon>Candidatus Polarisedimenticolia</taxon>
        <taxon>Candidatus Polarisedimenticolales</taxon>
        <taxon>Candidatus Polarisedimenticolaceae</taxon>
        <taxon>Candidatus Polarisedimenticola</taxon>
    </lineage>
</organism>
<dbReference type="PANTHER" id="PTHR42783:SF3">
    <property type="entry name" value="GLUTAMATE SYNTHASE [NADPH] SMALL CHAIN-RELATED"/>
    <property type="match status" value="1"/>
</dbReference>
<dbReference type="Proteomes" id="UP000648239">
    <property type="component" value="Unassembled WGS sequence"/>
</dbReference>
<dbReference type="PANTHER" id="PTHR42783">
    <property type="entry name" value="GLUTAMATE SYNTHASE [NADPH] SMALL CHAIN"/>
    <property type="match status" value="1"/>
</dbReference>
<feature type="domain" description="4Fe-4S ferredoxin-type" evidence="1">
    <location>
        <begin position="814"/>
        <end position="845"/>
    </location>
</feature>
<dbReference type="SUPFAM" id="SSF53706">
    <property type="entry name" value="Formate dehydrogenase/DMSO reductase, domains 1-3"/>
    <property type="match status" value="1"/>
</dbReference>
<dbReference type="Gene3D" id="2.40.40.20">
    <property type="match status" value="1"/>
</dbReference>
<dbReference type="CDD" id="cd10551">
    <property type="entry name" value="PsrB"/>
    <property type="match status" value="1"/>
</dbReference>
<proteinExistence type="predicted"/>
<dbReference type="PROSITE" id="PS51379">
    <property type="entry name" value="4FE4S_FER_2"/>
    <property type="match status" value="2"/>
</dbReference>
<dbReference type="SUPFAM" id="SSF54862">
    <property type="entry name" value="4Fe-4S ferredoxins"/>
    <property type="match status" value="1"/>
</dbReference>
<evidence type="ECO:0000259" key="1">
    <source>
        <dbReference type="PROSITE" id="PS51379"/>
    </source>
</evidence>
<dbReference type="Gene3D" id="3.40.228.10">
    <property type="entry name" value="Dimethylsulfoxide Reductase, domain 2"/>
    <property type="match status" value="1"/>
</dbReference>
<evidence type="ECO:0000313" key="3">
    <source>
        <dbReference type="Proteomes" id="UP000648239"/>
    </source>
</evidence>
<dbReference type="Gene3D" id="3.30.200.210">
    <property type="match status" value="1"/>
</dbReference>
<dbReference type="Pfam" id="PF13247">
    <property type="entry name" value="Fer4_11"/>
    <property type="match status" value="1"/>
</dbReference>
<dbReference type="InterPro" id="IPR009010">
    <property type="entry name" value="Asp_de-COase-like_dom_sf"/>
</dbReference>
<dbReference type="SUPFAM" id="SSF50692">
    <property type="entry name" value="ADC-like"/>
    <property type="match status" value="1"/>
</dbReference>
<dbReference type="Gene3D" id="3.30.70.20">
    <property type="match status" value="2"/>
</dbReference>
<comment type="caution">
    <text evidence="2">The sequence shown here is derived from an EMBL/GenBank/DDBJ whole genome shotgun (WGS) entry which is preliminary data.</text>
</comment>
<dbReference type="NCBIfam" id="TIGR04519">
    <property type="entry name" value="MoCo_extend_TAT"/>
    <property type="match status" value="1"/>
</dbReference>
<dbReference type="AlphaFoldDB" id="A0A8J7C1M6"/>
<dbReference type="InterPro" id="IPR017896">
    <property type="entry name" value="4Fe4S_Fe-S-bd"/>
</dbReference>
<name>A0A8J7C1M6_9BACT</name>
<reference evidence="2 3" key="1">
    <citation type="submission" date="2020-08" db="EMBL/GenBank/DDBJ databases">
        <title>Acidobacteriota in marine sediments use diverse sulfur dissimilation pathways.</title>
        <authorList>
            <person name="Wasmund K."/>
        </authorList>
    </citation>
    <scope>NUCLEOTIDE SEQUENCE [LARGE SCALE GENOMIC DNA]</scope>
    <source>
        <strain evidence="2">MAG AM4</strain>
    </source>
</reference>
<dbReference type="EMBL" id="JACXWD010000019">
    <property type="protein sequence ID" value="MBD3867950.1"/>
    <property type="molecule type" value="Genomic_DNA"/>
</dbReference>
<feature type="domain" description="4Fe-4S ferredoxin-type" evidence="1">
    <location>
        <begin position="759"/>
        <end position="789"/>
    </location>
</feature>
<accession>A0A8J7C1M6</accession>
<protein>
    <submittedName>
        <fullName evidence="2">TAT-variant-translocated molybdopterin oxidoreductase</fullName>
    </submittedName>
</protein>
<dbReference type="Gene3D" id="3.40.50.740">
    <property type="match status" value="1"/>
</dbReference>